<sequence length="131" mass="14100">MKKLIVGSSLVILIALIACGGSDSKPKEKEAAAKTSEPSLSDNPVYQKGLSLVAQDDCVTCHQVDNKFMGPSYREIAAKYANATPEEKKAVAQRIINGSTGIWGTVQMTKHSSMTTENAEAIVDYILLLKK</sequence>
<keyword evidence="4" id="KW-0249">Electron transport</keyword>
<evidence type="ECO:0000256" key="4">
    <source>
        <dbReference type="ARBA" id="ARBA00022982"/>
    </source>
</evidence>
<feature type="chain" id="PRO_5045144231" evidence="8">
    <location>
        <begin position="21"/>
        <end position="131"/>
    </location>
</feature>
<evidence type="ECO:0000256" key="8">
    <source>
        <dbReference type="SAM" id="SignalP"/>
    </source>
</evidence>
<dbReference type="PROSITE" id="PS51007">
    <property type="entry name" value="CYTC"/>
    <property type="match status" value="1"/>
</dbReference>
<evidence type="ECO:0000256" key="6">
    <source>
        <dbReference type="PROSITE-ProRule" id="PRU00433"/>
    </source>
</evidence>
<keyword evidence="5 6" id="KW-0408">Iron</keyword>
<dbReference type="InterPro" id="IPR036909">
    <property type="entry name" value="Cyt_c-like_dom_sf"/>
</dbReference>
<reference evidence="11" key="1">
    <citation type="journal article" date="2019" name="Int. J. Syst. Evol. Microbiol.">
        <title>The Global Catalogue of Microorganisms (GCM) 10K type strain sequencing project: providing services to taxonomists for standard genome sequencing and annotation.</title>
        <authorList>
            <consortium name="The Broad Institute Genomics Platform"/>
            <consortium name="The Broad Institute Genome Sequencing Center for Infectious Disease"/>
            <person name="Wu L."/>
            <person name="Ma J."/>
        </authorList>
    </citation>
    <scope>NUCLEOTIDE SEQUENCE [LARGE SCALE GENOMIC DNA]</scope>
    <source>
        <strain evidence="11">KCTC 23299</strain>
    </source>
</reference>
<accession>A0ABW6A1N3</accession>
<comment type="caution">
    <text evidence="10">The sequence shown here is derived from an EMBL/GenBank/DDBJ whole genome shotgun (WGS) entry which is preliminary data.</text>
</comment>
<dbReference type="Pfam" id="PF00034">
    <property type="entry name" value="Cytochrom_C"/>
    <property type="match status" value="1"/>
</dbReference>
<evidence type="ECO:0000256" key="3">
    <source>
        <dbReference type="ARBA" id="ARBA00022723"/>
    </source>
</evidence>
<dbReference type="InterPro" id="IPR009056">
    <property type="entry name" value="Cyt_c-like_dom"/>
</dbReference>
<keyword evidence="2 6" id="KW-0349">Heme</keyword>
<evidence type="ECO:0000313" key="10">
    <source>
        <dbReference type="EMBL" id="MFD2918481.1"/>
    </source>
</evidence>
<dbReference type="InterPro" id="IPR002324">
    <property type="entry name" value="Cyt_c_ID"/>
</dbReference>
<evidence type="ECO:0000256" key="5">
    <source>
        <dbReference type="ARBA" id="ARBA00023004"/>
    </source>
</evidence>
<feature type="signal peptide" evidence="8">
    <location>
        <begin position="1"/>
        <end position="20"/>
    </location>
</feature>
<gene>
    <name evidence="10" type="ORF">ACFS6H_02095</name>
</gene>
<keyword evidence="11" id="KW-1185">Reference proteome</keyword>
<keyword evidence="1" id="KW-0813">Transport</keyword>
<keyword evidence="8" id="KW-0732">Signal</keyword>
<evidence type="ECO:0000313" key="11">
    <source>
        <dbReference type="Proteomes" id="UP001597511"/>
    </source>
</evidence>
<evidence type="ECO:0000256" key="1">
    <source>
        <dbReference type="ARBA" id="ARBA00022448"/>
    </source>
</evidence>
<evidence type="ECO:0000256" key="2">
    <source>
        <dbReference type="ARBA" id="ARBA00022617"/>
    </source>
</evidence>
<feature type="region of interest" description="Disordered" evidence="7">
    <location>
        <begin position="23"/>
        <end position="44"/>
    </location>
</feature>
<dbReference type="PRINTS" id="PR00606">
    <property type="entry name" value="CYTCHROMECID"/>
</dbReference>
<dbReference type="Proteomes" id="UP001597511">
    <property type="component" value="Unassembled WGS sequence"/>
</dbReference>
<dbReference type="SUPFAM" id="SSF46626">
    <property type="entry name" value="Cytochrome c"/>
    <property type="match status" value="1"/>
</dbReference>
<dbReference type="EMBL" id="JBHUOZ010000001">
    <property type="protein sequence ID" value="MFD2918481.1"/>
    <property type="molecule type" value="Genomic_DNA"/>
</dbReference>
<dbReference type="RefSeq" id="WP_386094687.1">
    <property type="nucleotide sequence ID" value="NZ_JBHUOZ010000001.1"/>
</dbReference>
<feature type="domain" description="Cytochrome c" evidence="9">
    <location>
        <begin position="44"/>
        <end position="130"/>
    </location>
</feature>
<dbReference type="PROSITE" id="PS51257">
    <property type="entry name" value="PROKAR_LIPOPROTEIN"/>
    <property type="match status" value="1"/>
</dbReference>
<evidence type="ECO:0000259" key="9">
    <source>
        <dbReference type="PROSITE" id="PS51007"/>
    </source>
</evidence>
<proteinExistence type="predicted"/>
<keyword evidence="3 6" id="KW-0479">Metal-binding</keyword>
<protein>
    <submittedName>
        <fullName evidence="10">C-type cytochrome</fullName>
    </submittedName>
</protein>
<dbReference type="Gene3D" id="1.10.760.10">
    <property type="entry name" value="Cytochrome c-like domain"/>
    <property type="match status" value="1"/>
</dbReference>
<organism evidence="10 11">
    <name type="scientific">Terrimonas rubra</name>
    <dbReference type="NCBI Taxonomy" id="1035890"/>
    <lineage>
        <taxon>Bacteria</taxon>
        <taxon>Pseudomonadati</taxon>
        <taxon>Bacteroidota</taxon>
        <taxon>Chitinophagia</taxon>
        <taxon>Chitinophagales</taxon>
        <taxon>Chitinophagaceae</taxon>
        <taxon>Terrimonas</taxon>
    </lineage>
</organism>
<evidence type="ECO:0000256" key="7">
    <source>
        <dbReference type="SAM" id="MobiDB-lite"/>
    </source>
</evidence>
<name>A0ABW6A1N3_9BACT</name>